<dbReference type="OrthoDB" id="443915at2759"/>
<feature type="domain" description="Fibronectin type-III" evidence="4">
    <location>
        <begin position="597"/>
        <end position="711"/>
    </location>
</feature>
<keyword evidence="6" id="KW-1185">Reference proteome</keyword>
<dbReference type="PANTHER" id="PTHR13817:SF73">
    <property type="entry name" value="FIBRONECTIN TYPE-III DOMAIN-CONTAINING PROTEIN"/>
    <property type="match status" value="1"/>
</dbReference>
<feature type="domain" description="Fibronectin type-III" evidence="4">
    <location>
        <begin position="277"/>
        <end position="368"/>
    </location>
</feature>
<feature type="domain" description="Fibronectin type-III" evidence="4">
    <location>
        <begin position="715"/>
        <end position="836"/>
    </location>
</feature>
<dbReference type="PROSITE" id="PS50853">
    <property type="entry name" value="FN3"/>
    <property type="match status" value="9"/>
</dbReference>
<dbReference type="ExpressionAtlas" id="A0A2K3DKB5">
    <property type="expression patterns" value="baseline"/>
</dbReference>
<evidence type="ECO:0000313" key="5">
    <source>
        <dbReference type="EMBL" id="PNW80987.1"/>
    </source>
</evidence>
<dbReference type="SMART" id="SM00060">
    <property type="entry name" value="FN3"/>
    <property type="match status" value="9"/>
</dbReference>
<feature type="domain" description="Fibronectin type-III" evidence="4">
    <location>
        <begin position="369"/>
        <end position="471"/>
    </location>
</feature>
<dbReference type="PANTHER" id="PTHR13817">
    <property type="entry name" value="TITIN"/>
    <property type="match status" value="1"/>
</dbReference>
<evidence type="ECO:0000259" key="4">
    <source>
        <dbReference type="PROSITE" id="PS50853"/>
    </source>
</evidence>
<feature type="domain" description="Fibronectin type-III" evidence="4">
    <location>
        <begin position="59"/>
        <end position="159"/>
    </location>
</feature>
<name>A0A2K3DKB5_CHLRE</name>
<dbReference type="CDD" id="cd00063">
    <property type="entry name" value="FN3"/>
    <property type="match status" value="9"/>
</dbReference>
<feature type="domain" description="Fibronectin type-III" evidence="4">
    <location>
        <begin position="167"/>
        <end position="273"/>
    </location>
</feature>
<dbReference type="InParanoid" id="A0A2K3DKB5"/>
<dbReference type="KEGG" id="cre:CHLRE_07g338300v5"/>
<evidence type="ECO:0000313" key="6">
    <source>
        <dbReference type="Proteomes" id="UP000006906"/>
    </source>
</evidence>
<feature type="compositionally biased region" description="Polar residues" evidence="2">
    <location>
        <begin position="29"/>
        <end position="47"/>
    </location>
</feature>
<feature type="domain" description="Fibronectin type-III" evidence="4">
    <location>
        <begin position="840"/>
        <end position="936"/>
    </location>
</feature>
<evidence type="ECO:0000256" key="3">
    <source>
        <dbReference type="SAM" id="Phobius"/>
    </source>
</evidence>
<dbReference type="Proteomes" id="UP000006906">
    <property type="component" value="Chromosome 7"/>
</dbReference>
<dbReference type="SUPFAM" id="SSF49265">
    <property type="entry name" value="Fibronectin type III"/>
    <property type="match status" value="6"/>
</dbReference>
<feature type="compositionally biased region" description="Gly residues" evidence="2">
    <location>
        <begin position="770"/>
        <end position="782"/>
    </location>
</feature>
<organism evidence="5 6">
    <name type="scientific">Chlamydomonas reinhardtii</name>
    <name type="common">Chlamydomonas smithii</name>
    <dbReference type="NCBI Taxonomy" id="3055"/>
    <lineage>
        <taxon>Eukaryota</taxon>
        <taxon>Viridiplantae</taxon>
        <taxon>Chlorophyta</taxon>
        <taxon>core chlorophytes</taxon>
        <taxon>Chlorophyceae</taxon>
        <taxon>CS clade</taxon>
        <taxon>Chlamydomonadales</taxon>
        <taxon>Chlamydomonadaceae</taxon>
        <taxon>Chlamydomonas</taxon>
    </lineage>
</organism>
<dbReference type="PaxDb" id="3055-EDO98370"/>
<keyword evidence="3" id="KW-1133">Transmembrane helix</keyword>
<dbReference type="PRINTS" id="PR00014">
    <property type="entry name" value="FNTYPEIII"/>
</dbReference>
<feature type="region of interest" description="Disordered" evidence="2">
    <location>
        <begin position="1"/>
        <end position="52"/>
    </location>
</feature>
<dbReference type="Gramene" id="PNW80987">
    <property type="protein sequence ID" value="PNW80987"/>
    <property type="gene ID" value="CHLRE_07g338300v5"/>
</dbReference>
<keyword evidence="1" id="KW-0677">Repeat</keyword>
<dbReference type="Gene3D" id="2.60.40.10">
    <property type="entry name" value="Immunoglobulins"/>
    <property type="match status" value="9"/>
</dbReference>
<feature type="transmembrane region" description="Helical" evidence="3">
    <location>
        <begin position="1189"/>
        <end position="1213"/>
    </location>
</feature>
<feature type="domain" description="Fibronectin type-III" evidence="4">
    <location>
        <begin position="957"/>
        <end position="1054"/>
    </location>
</feature>
<dbReference type="EMBL" id="CM008968">
    <property type="protein sequence ID" value="PNW80987.1"/>
    <property type="molecule type" value="Genomic_DNA"/>
</dbReference>
<dbReference type="STRING" id="3055.A0A2K3DKB5"/>
<gene>
    <name evidence="5" type="ORF">CHLRE_07g338300v5</name>
</gene>
<dbReference type="InterPro" id="IPR003961">
    <property type="entry name" value="FN3_dom"/>
</dbReference>
<proteinExistence type="predicted"/>
<protein>
    <recommendedName>
        <fullName evidence="4">Fibronectin type-III domain-containing protein</fullName>
    </recommendedName>
</protein>
<sequence length="1222" mass="125806">MITISARGPVGLALPEQREQSLAQAVKSPPSNTSTLDAMASATPSTTSEPAEPEVVELAASAVQVARVEHRSASFSWDPLAKVPAGFSACYAIELQQLDGDSNPTTNWVSVYKGESLSCKVDELKSGRRYAVRLVASVETCAEETSAPVEGLEVRVHNAEHAFFQTPPSLPSVLQPPALAQRARNALKLKWNSPEDPGGLFELTYVLQVSPAPQGMEDQRGQMGFVEVYRGPERSFKVAKLQPGVRYTSRVQAINPLGEGPFSLCSAYTTQATVPAAPEPPVVQTASSSTITLAWAPPADNGSPITAYCLERDDGGVGDFTLEYAGPNTSCTVKGLKPGQAYRFRLRADNDEGKSMWSSTASLSTGAAPPDSPVALQVVTAGRTSATMAWRTPDDDGGSKVVAFGVELQAKSKAATACMGSDWLKIFEGEAHACTINSLRPGCAYRVRVRARNVVGWGQWALPVDLTTASDAPEVPQSLQPASCTPTTIVITWAPPRHDGGSKVHTYRMEMASADCVCGRCPHNAAAPAAPGQAPRPTLCPGHTPLAVYAAEAVGAELRHLQPGCRYIFRVQAVNQQGSSSWTDWVAGATCADVPTAPGPPLVAGVAPTALMLSWQVPLAQGAPVMHYSVEAAALPPVPGAMLGAPGGAGVLPDARAAAALAWKLAYRGPHPGCEVRGLEPYSAYAFRVCAHNDMGAGGWSPAVAAITGHAAPTAPQALSAQAASSSKIVLCWAPPERDFGAPVVAYTVEMAAAAASFRGSASTGREAAGAGGGAGKGGGGSAAAPSWSHVFTGPACACSAEGLAPGRSYQFRVRAANLCGAGPFTAPVAAATQPAPPSAPGKPVVSNRTSSGFKVRWDEPEHTYGSHVAAYVLQAAQAGGAGEEWVEVYRGPEAGVRLSGLAPACKYLLRAAAVNSAGQGAWGESEAAITHLLPPLPPCEVAVAEGPALAEPASEATQPPQDAPSGAWVALSWQEPEADATHAPAMGFEVVATPKPGSDGGVVKLNITGRRGEARLEGLAPGCSYSVRVRSVGVDGTGHSGWSEEETVETPALPESEEAAGGTGAAAGGSGAVQRKGGKKGGKKGGATAGGAERAPANGGAPSVSSDDAVSVSREVAVSSGRGKGGKAAARVAAAATTVAAKKVRARGFVEKLVDERLPRGLASVLETVLVALFTAEWRRCMGRHLAWYGKIFIVLVPLFVLAVFAINYYMFGTAAGRSQL</sequence>
<dbReference type="InterPro" id="IPR050964">
    <property type="entry name" value="Striated_Muscle_Regulatory"/>
</dbReference>
<dbReference type="InterPro" id="IPR013783">
    <property type="entry name" value="Ig-like_fold"/>
</dbReference>
<evidence type="ECO:0000256" key="1">
    <source>
        <dbReference type="ARBA" id="ARBA00022737"/>
    </source>
</evidence>
<reference evidence="5 6" key="1">
    <citation type="journal article" date="2007" name="Science">
        <title>The Chlamydomonas genome reveals the evolution of key animal and plant functions.</title>
        <authorList>
            <person name="Merchant S.S."/>
            <person name="Prochnik S.E."/>
            <person name="Vallon O."/>
            <person name="Harris E.H."/>
            <person name="Karpowicz S.J."/>
            <person name="Witman G.B."/>
            <person name="Terry A."/>
            <person name="Salamov A."/>
            <person name="Fritz-Laylin L.K."/>
            <person name="Marechal-Drouard L."/>
            <person name="Marshall W.F."/>
            <person name="Qu L.H."/>
            <person name="Nelson D.R."/>
            <person name="Sanderfoot A.A."/>
            <person name="Spalding M.H."/>
            <person name="Kapitonov V.V."/>
            <person name="Ren Q."/>
            <person name="Ferris P."/>
            <person name="Lindquist E."/>
            <person name="Shapiro H."/>
            <person name="Lucas S.M."/>
            <person name="Grimwood J."/>
            <person name="Schmutz J."/>
            <person name="Cardol P."/>
            <person name="Cerutti H."/>
            <person name="Chanfreau G."/>
            <person name="Chen C.L."/>
            <person name="Cognat V."/>
            <person name="Croft M.T."/>
            <person name="Dent R."/>
            <person name="Dutcher S."/>
            <person name="Fernandez E."/>
            <person name="Fukuzawa H."/>
            <person name="Gonzalez-Ballester D."/>
            <person name="Gonzalez-Halphen D."/>
            <person name="Hallmann A."/>
            <person name="Hanikenne M."/>
            <person name="Hippler M."/>
            <person name="Inwood W."/>
            <person name="Jabbari K."/>
            <person name="Kalanon M."/>
            <person name="Kuras R."/>
            <person name="Lefebvre P.A."/>
            <person name="Lemaire S.D."/>
            <person name="Lobanov A.V."/>
            <person name="Lohr M."/>
            <person name="Manuell A."/>
            <person name="Meier I."/>
            <person name="Mets L."/>
            <person name="Mittag M."/>
            <person name="Mittelmeier T."/>
            <person name="Moroney J.V."/>
            <person name="Moseley J."/>
            <person name="Napoli C."/>
            <person name="Nedelcu A.M."/>
            <person name="Niyogi K."/>
            <person name="Novoselov S.V."/>
            <person name="Paulsen I.T."/>
            <person name="Pazour G."/>
            <person name="Purton S."/>
            <person name="Ral J.P."/>
            <person name="Riano-Pachon D.M."/>
            <person name="Riekhof W."/>
            <person name="Rymarquis L."/>
            <person name="Schroda M."/>
            <person name="Stern D."/>
            <person name="Umen J."/>
            <person name="Willows R."/>
            <person name="Wilson N."/>
            <person name="Zimmer S.L."/>
            <person name="Allmer J."/>
            <person name="Balk J."/>
            <person name="Bisova K."/>
            <person name="Chen C.J."/>
            <person name="Elias M."/>
            <person name="Gendler K."/>
            <person name="Hauser C."/>
            <person name="Lamb M.R."/>
            <person name="Ledford H."/>
            <person name="Long J.C."/>
            <person name="Minagawa J."/>
            <person name="Page M.D."/>
            <person name="Pan J."/>
            <person name="Pootakham W."/>
            <person name="Roje S."/>
            <person name="Rose A."/>
            <person name="Stahlberg E."/>
            <person name="Terauchi A.M."/>
            <person name="Yang P."/>
            <person name="Ball S."/>
            <person name="Bowler C."/>
            <person name="Dieckmann C.L."/>
            <person name="Gladyshev V.N."/>
            <person name="Green P."/>
            <person name="Jorgensen R."/>
            <person name="Mayfield S."/>
            <person name="Mueller-Roeber B."/>
            <person name="Rajamani S."/>
            <person name="Sayre R.T."/>
            <person name="Brokstein P."/>
            <person name="Dubchak I."/>
            <person name="Goodstein D."/>
            <person name="Hornick L."/>
            <person name="Huang Y.W."/>
            <person name="Jhaveri J."/>
            <person name="Luo Y."/>
            <person name="Martinez D."/>
            <person name="Ngau W.C."/>
            <person name="Otillar B."/>
            <person name="Poliakov A."/>
            <person name="Porter A."/>
            <person name="Szajkowski L."/>
            <person name="Werner G."/>
            <person name="Zhou K."/>
            <person name="Grigoriev I.V."/>
            <person name="Rokhsar D.S."/>
            <person name="Grossman A.R."/>
        </authorList>
    </citation>
    <scope>NUCLEOTIDE SEQUENCE [LARGE SCALE GENOMIC DNA]</scope>
    <source>
        <strain evidence="6">CC-503</strain>
    </source>
</reference>
<dbReference type="RefSeq" id="XP_001700076.2">
    <property type="nucleotide sequence ID" value="XM_001700024.2"/>
</dbReference>
<evidence type="ECO:0000256" key="2">
    <source>
        <dbReference type="SAM" id="MobiDB-lite"/>
    </source>
</evidence>
<feature type="compositionally biased region" description="Gly residues" evidence="2">
    <location>
        <begin position="1062"/>
        <end position="1072"/>
    </location>
</feature>
<feature type="domain" description="Fibronectin type-III" evidence="4">
    <location>
        <begin position="475"/>
        <end position="593"/>
    </location>
</feature>
<dbReference type="InterPro" id="IPR036116">
    <property type="entry name" value="FN3_sf"/>
</dbReference>
<feature type="region of interest" description="Disordered" evidence="2">
    <location>
        <begin position="765"/>
        <end position="785"/>
    </location>
</feature>
<accession>A0A2K3DKB5</accession>
<dbReference type="Pfam" id="PF00041">
    <property type="entry name" value="fn3"/>
    <property type="match status" value="8"/>
</dbReference>
<dbReference type="GeneID" id="5725624"/>
<feature type="region of interest" description="Disordered" evidence="2">
    <location>
        <begin position="1036"/>
        <end position="1109"/>
    </location>
</feature>
<keyword evidence="3" id="KW-0812">Transmembrane</keyword>
<dbReference type="AlphaFoldDB" id="A0A2K3DKB5"/>
<keyword evidence="3" id="KW-0472">Membrane</keyword>